<evidence type="ECO:0000259" key="1">
    <source>
        <dbReference type="PROSITE" id="PS50404"/>
    </source>
</evidence>
<dbReference type="InterPro" id="IPR036249">
    <property type="entry name" value="Thioredoxin-like_sf"/>
</dbReference>
<accession>A0A381TI06</accession>
<dbReference type="GO" id="GO:0004364">
    <property type="term" value="F:glutathione transferase activity"/>
    <property type="evidence" value="ECO:0007669"/>
    <property type="project" value="TreeGrafter"/>
</dbReference>
<reference evidence="2" key="1">
    <citation type="submission" date="2018-05" db="EMBL/GenBank/DDBJ databases">
        <authorList>
            <person name="Lanie J.A."/>
            <person name="Ng W.-L."/>
            <person name="Kazmierczak K.M."/>
            <person name="Andrzejewski T.M."/>
            <person name="Davidsen T.M."/>
            <person name="Wayne K.J."/>
            <person name="Tettelin H."/>
            <person name="Glass J.I."/>
            <person name="Rusch D."/>
            <person name="Podicherti R."/>
            <person name="Tsui H.-C.T."/>
            <person name="Winkler M.E."/>
        </authorList>
    </citation>
    <scope>NUCLEOTIDE SEQUENCE</scope>
</reference>
<dbReference type="InterPro" id="IPR054416">
    <property type="entry name" value="GST_UstS-like_C"/>
</dbReference>
<dbReference type="CDD" id="cd03038">
    <property type="entry name" value="GST_N_etherase_LigE"/>
    <property type="match status" value="1"/>
</dbReference>
<protein>
    <recommendedName>
        <fullName evidence="1">GST N-terminal domain-containing protein</fullName>
    </recommendedName>
</protein>
<dbReference type="InterPro" id="IPR036282">
    <property type="entry name" value="Glutathione-S-Trfase_C_sf"/>
</dbReference>
<dbReference type="Gene3D" id="3.40.30.10">
    <property type="entry name" value="Glutaredoxin"/>
    <property type="match status" value="1"/>
</dbReference>
<evidence type="ECO:0000313" key="2">
    <source>
        <dbReference type="EMBL" id="SVA15762.1"/>
    </source>
</evidence>
<dbReference type="SUPFAM" id="SSF47616">
    <property type="entry name" value="GST C-terminal domain-like"/>
    <property type="match status" value="1"/>
</dbReference>
<organism evidence="2">
    <name type="scientific">marine metagenome</name>
    <dbReference type="NCBI Taxonomy" id="408172"/>
    <lineage>
        <taxon>unclassified sequences</taxon>
        <taxon>metagenomes</taxon>
        <taxon>ecological metagenomes</taxon>
    </lineage>
</organism>
<feature type="domain" description="GST N-terminal" evidence="1">
    <location>
        <begin position="7"/>
        <end position="83"/>
    </location>
</feature>
<gene>
    <name evidence="2" type="ORF">METZ01_LOCUS68616</name>
</gene>
<sequence length="227" mass="26329">MRKLYDLAGADENRRFSPYCWRIRMALAHKGLDVECIPWRFTEKDALSFSGQEKVPVLVDGENTVSDSWEIAKYLETEYPDTPSLKLDQGEVLFIKYWVETTLHSEMLQILVMDIYNSLAQKDQTYFRESREKLFGKALEEIVVNRKERLLHFQKLLIPLRTTLKKQEFVAGGTPGFSDYIVFGAFQWARCISDFSLLKADDSICLWRKKMLALHQGLAMNAVGYPV</sequence>
<dbReference type="PANTHER" id="PTHR42673">
    <property type="entry name" value="MALEYLACETOACETATE ISOMERASE"/>
    <property type="match status" value="1"/>
</dbReference>
<proteinExistence type="predicted"/>
<dbReference type="GO" id="GO:0006559">
    <property type="term" value="P:L-phenylalanine catabolic process"/>
    <property type="evidence" value="ECO:0007669"/>
    <property type="project" value="TreeGrafter"/>
</dbReference>
<dbReference type="InterPro" id="IPR004045">
    <property type="entry name" value="Glutathione_S-Trfase_N"/>
</dbReference>
<dbReference type="Pfam" id="PF22041">
    <property type="entry name" value="GST_C_7"/>
    <property type="match status" value="1"/>
</dbReference>
<dbReference type="Pfam" id="PF13409">
    <property type="entry name" value="GST_N_2"/>
    <property type="match status" value="1"/>
</dbReference>
<dbReference type="GO" id="GO:0006749">
    <property type="term" value="P:glutathione metabolic process"/>
    <property type="evidence" value="ECO:0007669"/>
    <property type="project" value="TreeGrafter"/>
</dbReference>
<dbReference type="AlphaFoldDB" id="A0A381TI06"/>
<dbReference type="Gene3D" id="1.20.1050.10">
    <property type="match status" value="1"/>
</dbReference>
<dbReference type="GO" id="GO:0016034">
    <property type="term" value="F:maleylacetoacetate isomerase activity"/>
    <property type="evidence" value="ECO:0007669"/>
    <property type="project" value="TreeGrafter"/>
</dbReference>
<dbReference type="SUPFAM" id="SSF52833">
    <property type="entry name" value="Thioredoxin-like"/>
    <property type="match status" value="1"/>
</dbReference>
<dbReference type="EMBL" id="UINC01004633">
    <property type="protein sequence ID" value="SVA15762.1"/>
    <property type="molecule type" value="Genomic_DNA"/>
</dbReference>
<name>A0A381TI06_9ZZZZ</name>
<dbReference type="PANTHER" id="PTHR42673:SF4">
    <property type="entry name" value="MALEYLACETOACETATE ISOMERASE"/>
    <property type="match status" value="1"/>
</dbReference>
<dbReference type="PROSITE" id="PS50404">
    <property type="entry name" value="GST_NTER"/>
    <property type="match status" value="1"/>
</dbReference>